<dbReference type="RefSeq" id="WP_175482880.1">
    <property type="nucleotide sequence ID" value="NZ_FMZZ01000007.1"/>
</dbReference>
<evidence type="ECO:0000256" key="4">
    <source>
        <dbReference type="SAM" id="SignalP"/>
    </source>
</evidence>
<evidence type="ECO:0000256" key="3">
    <source>
        <dbReference type="ARBA" id="ARBA00022729"/>
    </source>
</evidence>
<reference evidence="6" key="1">
    <citation type="submission" date="2016-10" db="EMBL/GenBank/DDBJ databases">
        <authorList>
            <person name="Varghese N."/>
            <person name="Submissions S."/>
        </authorList>
    </citation>
    <scope>NUCLEOTIDE SEQUENCE [LARGE SCALE GENOMIC DNA]</scope>
    <source>
        <strain evidence="6">IBRC-M 10403</strain>
    </source>
</reference>
<comment type="similarity">
    <text evidence="1">Belongs to the bacterial solute-binding protein 1 family.</text>
</comment>
<dbReference type="InterPro" id="IPR006059">
    <property type="entry name" value="SBP"/>
</dbReference>
<dbReference type="Pfam" id="PF01547">
    <property type="entry name" value="SBP_bac_1"/>
    <property type="match status" value="1"/>
</dbReference>
<name>A0A1G6S9E8_9PSEU</name>
<feature type="chain" id="PRO_5011534486" evidence="4">
    <location>
        <begin position="28"/>
        <end position="433"/>
    </location>
</feature>
<dbReference type="InterPro" id="IPR050490">
    <property type="entry name" value="Bact_solute-bd_prot1"/>
</dbReference>
<keyword evidence="3 4" id="KW-0732">Signal</keyword>
<evidence type="ECO:0000256" key="1">
    <source>
        <dbReference type="ARBA" id="ARBA00008520"/>
    </source>
</evidence>
<keyword evidence="6" id="KW-1185">Reference proteome</keyword>
<dbReference type="Proteomes" id="UP000199501">
    <property type="component" value="Unassembled WGS sequence"/>
</dbReference>
<dbReference type="SUPFAM" id="SSF53850">
    <property type="entry name" value="Periplasmic binding protein-like II"/>
    <property type="match status" value="1"/>
</dbReference>
<dbReference type="PROSITE" id="PS51257">
    <property type="entry name" value="PROKAR_LIPOPROTEIN"/>
    <property type="match status" value="1"/>
</dbReference>
<proteinExistence type="inferred from homology"/>
<dbReference type="PANTHER" id="PTHR43649:SF34">
    <property type="entry name" value="ABC TRANSPORTER PERIPLASMIC-BINDING PROTEIN YCJN-RELATED"/>
    <property type="match status" value="1"/>
</dbReference>
<dbReference type="PANTHER" id="PTHR43649">
    <property type="entry name" value="ARABINOSE-BINDING PROTEIN-RELATED"/>
    <property type="match status" value="1"/>
</dbReference>
<accession>A0A1G6S9E8</accession>
<sequence length="433" mass="46241">MHTTRARIAAGALTAAVVVGLTSCASAGGGAPARGGGFEGRGPINYVAGKDVSGTFRGVVDQWNREHPDEKVTFVELPEQSDQQRQQHIQNAQTRSDANAVIALDVVWTAEFAANRWIEPLPEEQFPLDQTLPPVVEGAKYRGVLYAAPAWADGGLLFYRTDLLAEAGIDKPPTTWARLRSQCGQVLALPNAAGMSCYAGQFEKYEGLTVNFAEAVQSAGGAIVDENGKPTVDTPQAKRGLDFLVDGFKSGLIPRPAITFQEEQGRQAFQKGQLVFHRQWPYQHALASKTDGSSAVAGKFDVAPLPGADGPGSSSLGGWNLAVSSFAKNKATALDFVKYMTSAQRQRQNLEAASLAPTYTSLYDDPELVRAFPYLPTLKASIMTAQPRPRVVRYGDAAGAIQDEAYAALTGVKSSEAALADLQGRLDKITGGR</sequence>
<dbReference type="Gene3D" id="3.40.190.10">
    <property type="entry name" value="Periplasmic binding protein-like II"/>
    <property type="match status" value="2"/>
</dbReference>
<feature type="signal peptide" evidence="4">
    <location>
        <begin position="1"/>
        <end position="27"/>
    </location>
</feature>
<dbReference type="CDD" id="cd14750">
    <property type="entry name" value="PBP2_TMBP"/>
    <property type="match status" value="1"/>
</dbReference>
<evidence type="ECO:0000313" key="6">
    <source>
        <dbReference type="Proteomes" id="UP000199501"/>
    </source>
</evidence>
<keyword evidence="2" id="KW-0813">Transport</keyword>
<organism evidence="5 6">
    <name type="scientific">Actinokineospora iranica</name>
    <dbReference type="NCBI Taxonomy" id="1271860"/>
    <lineage>
        <taxon>Bacteria</taxon>
        <taxon>Bacillati</taxon>
        <taxon>Actinomycetota</taxon>
        <taxon>Actinomycetes</taxon>
        <taxon>Pseudonocardiales</taxon>
        <taxon>Pseudonocardiaceae</taxon>
        <taxon>Actinokineospora</taxon>
    </lineage>
</organism>
<gene>
    <name evidence="5" type="ORF">SAMN05216174_107303</name>
</gene>
<dbReference type="AlphaFoldDB" id="A0A1G6S9E8"/>
<dbReference type="STRING" id="1271860.SAMN05216174_107303"/>
<protein>
    <submittedName>
        <fullName evidence="5">Carbohydrate ABC transporter substrate-binding protein, CUT1 family</fullName>
    </submittedName>
</protein>
<dbReference type="EMBL" id="FMZZ01000007">
    <property type="protein sequence ID" value="SDD13542.1"/>
    <property type="molecule type" value="Genomic_DNA"/>
</dbReference>
<evidence type="ECO:0000313" key="5">
    <source>
        <dbReference type="EMBL" id="SDD13542.1"/>
    </source>
</evidence>
<evidence type="ECO:0000256" key="2">
    <source>
        <dbReference type="ARBA" id="ARBA00022448"/>
    </source>
</evidence>